<evidence type="ECO:0000313" key="3">
    <source>
        <dbReference type="Proteomes" id="UP001177744"/>
    </source>
</evidence>
<feature type="region of interest" description="Disordered" evidence="1">
    <location>
        <begin position="428"/>
        <end position="501"/>
    </location>
</feature>
<feature type="compositionally biased region" description="Low complexity" evidence="1">
    <location>
        <begin position="381"/>
        <end position="393"/>
    </location>
</feature>
<reference evidence="2" key="1">
    <citation type="submission" date="2023-06" db="EMBL/GenBank/DDBJ databases">
        <title>Reference genome for the Northern bat (Eptesicus nilssonii), a most northern bat species.</title>
        <authorList>
            <person name="Laine V.N."/>
            <person name="Pulliainen A.T."/>
            <person name="Lilley T.M."/>
        </authorList>
    </citation>
    <scope>NUCLEOTIDE SEQUENCE</scope>
    <source>
        <strain evidence="2">BLF_Eptnil</strain>
        <tissue evidence="2">Kidney</tissue>
    </source>
</reference>
<feature type="region of interest" description="Disordered" evidence="1">
    <location>
        <begin position="72"/>
        <end position="99"/>
    </location>
</feature>
<feature type="compositionally biased region" description="Low complexity" evidence="1">
    <location>
        <begin position="46"/>
        <end position="57"/>
    </location>
</feature>
<feature type="compositionally biased region" description="Low complexity" evidence="1">
    <location>
        <begin position="79"/>
        <end position="90"/>
    </location>
</feature>
<evidence type="ECO:0000313" key="2">
    <source>
        <dbReference type="EMBL" id="KAK1327319.1"/>
    </source>
</evidence>
<dbReference type="EMBL" id="JAULJE010000106">
    <property type="protein sequence ID" value="KAK1327319.1"/>
    <property type="molecule type" value="Genomic_DNA"/>
</dbReference>
<name>A0AA40HA51_CNENI</name>
<organism evidence="2 3">
    <name type="scientific">Cnephaeus nilssonii</name>
    <name type="common">Northern bat</name>
    <name type="synonym">Eptesicus nilssonii</name>
    <dbReference type="NCBI Taxonomy" id="3371016"/>
    <lineage>
        <taxon>Eukaryota</taxon>
        <taxon>Metazoa</taxon>
        <taxon>Chordata</taxon>
        <taxon>Craniata</taxon>
        <taxon>Vertebrata</taxon>
        <taxon>Euteleostomi</taxon>
        <taxon>Mammalia</taxon>
        <taxon>Eutheria</taxon>
        <taxon>Laurasiatheria</taxon>
        <taxon>Chiroptera</taxon>
        <taxon>Yangochiroptera</taxon>
        <taxon>Vespertilionidae</taxon>
        <taxon>Cnephaeus</taxon>
    </lineage>
</organism>
<evidence type="ECO:0000256" key="1">
    <source>
        <dbReference type="SAM" id="MobiDB-lite"/>
    </source>
</evidence>
<feature type="region of interest" description="Disordered" evidence="1">
    <location>
        <begin position="35"/>
        <end position="57"/>
    </location>
</feature>
<dbReference type="Proteomes" id="UP001177744">
    <property type="component" value="Unassembled WGS sequence"/>
</dbReference>
<comment type="caution">
    <text evidence="2">The sequence shown here is derived from an EMBL/GenBank/DDBJ whole genome shotgun (WGS) entry which is preliminary data.</text>
</comment>
<protein>
    <submittedName>
        <fullName evidence="2">Uncharacterized protein</fullName>
    </submittedName>
</protein>
<dbReference type="Gene3D" id="3.90.70.10">
    <property type="entry name" value="Cysteine proteinases"/>
    <property type="match status" value="1"/>
</dbReference>
<accession>A0AA40HA51</accession>
<sequence length="501" mass="52722">MEAASAHGKRSFSSGNPHEGRIRWIRGCGSPLGAPAGLRDHHRPGRAGAPRGPLAPANTLLRVGAGARGDPARWGPGFRTWATPATRTRPCSASATPRPGSLPAVRAALGGLRAAGVLRPVRPAGSRDPGPPAPRGVIVPEGELLTGFHATAHEFLLFTLDALQRACVPEERPPSPPGRPSQEDATLIRRVFGGHWRSRIPGVSAPWTLTGHRPGHPGGAGVTQALELLVRPERLGGAERLPVRQVPPEVPAPRRCALLAASRVLTLVRSGFLALADSKVERDVRYPEAPGPAALPVQGRRAGPAAVRLYAVCWSTRAAPATAATTSAVRTAGGRWFKMDDAQTSELEGGQWETHMPRDRAQGRGLSTQRGPESAPNFRVPGPGARARGAGQATSFRAAATAPGASRPKPQSNLREVARAVPAEAVLFTSPGTEGARPTPAQPSSRGVLPGGQRALAKALVQRGSQGEQEEEEKKQGHRFRARVPVMQQQEWPGAWGRASG</sequence>
<keyword evidence="3" id="KW-1185">Reference proteome</keyword>
<feature type="region of interest" description="Disordered" evidence="1">
    <location>
        <begin position="345"/>
        <end position="414"/>
    </location>
</feature>
<proteinExistence type="predicted"/>
<gene>
    <name evidence="2" type="ORF">QTO34_001674</name>
</gene>
<dbReference type="AlphaFoldDB" id="A0AA40HA51"/>